<protein>
    <submittedName>
        <fullName evidence="2">YcgJ family protein</fullName>
    </submittedName>
</protein>
<dbReference type="Pfam" id="PF05666">
    <property type="entry name" value="YcgJ"/>
    <property type="match status" value="1"/>
</dbReference>
<dbReference type="Proteomes" id="UP001222680">
    <property type="component" value="Chromosome"/>
</dbReference>
<proteinExistence type="predicted"/>
<sequence length="119" mass="13415">MRQVCRWFFAVLLVLPAVAPAAQPEALRSPRVGVLCDRYFCADSRGISRPLTEQYLGRTVAKRLFSQGDFDLTQFTFANGIFCDTRERLCRMARYYGPDGKHSGAVSAKYTVLLFPRGV</sequence>
<evidence type="ECO:0000256" key="1">
    <source>
        <dbReference type="SAM" id="SignalP"/>
    </source>
</evidence>
<evidence type="ECO:0000313" key="2">
    <source>
        <dbReference type="EMBL" id="WFN96201.1"/>
    </source>
</evidence>
<dbReference type="EMBL" id="CP092014">
    <property type="protein sequence ID" value="WFN96201.1"/>
    <property type="molecule type" value="Genomic_DNA"/>
</dbReference>
<organism evidence="2 3">
    <name type="scientific">Edwardsiella ictaluri</name>
    <dbReference type="NCBI Taxonomy" id="67780"/>
    <lineage>
        <taxon>Bacteria</taxon>
        <taxon>Pseudomonadati</taxon>
        <taxon>Pseudomonadota</taxon>
        <taxon>Gammaproteobacteria</taxon>
        <taxon>Enterobacterales</taxon>
        <taxon>Hafniaceae</taxon>
        <taxon>Edwardsiella</taxon>
    </lineage>
</organism>
<evidence type="ECO:0000313" key="3">
    <source>
        <dbReference type="Proteomes" id="UP001222680"/>
    </source>
</evidence>
<feature type="signal peptide" evidence="1">
    <location>
        <begin position="1"/>
        <end position="21"/>
    </location>
</feature>
<keyword evidence="1" id="KW-0732">Signal</keyword>
<gene>
    <name evidence="2" type="ORF">MAY91_15665</name>
</gene>
<dbReference type="RefSeq" id="WP_049640793.1">
    <property type="nucleotide sequence ID" value="NZ_AP028097.1"/>
</dbReference>
<accession>A0ABY8GFT6</accession>
<reference evidence="2 3" key="1">
    <citation type="submission" date="2022-02" db="EMBL/GenBank/DDBJ databases">
        <title>Phenotypic, genotypic and serological characterization of Edwardsiella ictaluri from catfish and ornamental fish species.</title>
        <authorList>
            <person name="Rose D."/>
            <person name="Tekedar H.C."/>
            <person name="Waldbieser G.C."/>
            <person name="Aarattuthodi S."/>
            <person name="Griffin M.J."/>
        </authorList>
    </citation>
    <scope>NUCLEOTIDE SEQUENCE [LARGE SCALE GENOMIC DNA]</scope>
    <source>
        <strain evidence="2 3">13 TAL-140 K3</strain>
    </source>
</reference>
<name>A0ABY8GFT6_EDWIC</name>
<feature type="chain" id="PRO_5047155741" evidence="1">
    <location>
        <begin position="22"/>
        <end position="119"/>
    </location>
</feature>
<dbReference type="InterPro" id="IPR008617">
    <property type="entry name" value="Uncharacterised_YcgJ"/>
</dbReference>
<keyword evidence="3" id="KW-1185">Reference proteome</keyword>